<reference evidence="2 3" key="1">
    <citation type="submission" date="2024-06" db="EMBL/GenBank/DDBJ databases">
        <title>The Natural Products Discovery Center: Release of the First 8490 Sequenced Strains for Exploring Actinobacteria Biosynthetic Diversity.</title>
        <authorList>
            <person name="Kalkreuter E."/>
            <person name="Kautsar S.A."/>
            <person name="Yang D."/>
            <person name="Bader C.D."/>
            <person name="Teijaro C.N."/>
            <person name="Fluegel L."/>
            <person name="Davis C.M."/>
            <person name="Simpson J.R."/>
            <person name="Lauterbach L."/>
            <person name="Steele A.D."/>
            <person name="Gui C."/>
            <person name="Meng S."/>
            <person name="Li G."/>
            <person name="Viehrig K."/>
            <person name="Ye F."/>
            <person name="Su P."/>
            <person name="Kiefer A.F."/>
            <person name="Nichols A."/>
            <person name="Cepeda A.J."/>
            <person name="Yan W."/>
            <person name="Fan B."/>
            <person name="Jiang Y."/>
            <person name="Adhikari A."/>
            <person name="Zheng C.-J."/>
            <person name="Schuster L."/>
            <person name="Cowan T.M."/>
            <person name="Smanski M.J."/>
            <person name="Chevrette M.G."/>
            <person name="De Carvalho L.P.S."/>
            <person name="Shen B."/>
        </authorList>
    </citation>
    <scope>NUCLEOTIDE SEQUENCE [LARGE SCALE GENOMIC DNA]</scope>
    <source>
        <strain evidence="2 3">NPDC001166</strain>
    </source>
</reference>
<evidence type="ECO:0000256" key="1">
    <source>
        <dbReference type="SAM" id="MobiDB-lite"/>
    </source>
</evidence>
<comment type="caution">
    <text evidence="2">The sequence shown here is derived from an EMBL/GenBank/DDBJ whole genome shotgun (WGS) entry which is preliminary data.</text>
</comment>
<feature type="compositionally biased region" description="Polar residues" evidence="1">
    <location>
        <begin position="29"/>
        <end position="38"/>
    </location>
</feature>
<proteinExistence type="predicted"/>
<keyword evidence="3" id="KW-1185">Reference proteome</keyword>
<name>A0ABV1UJN8_9ACTN</name>
<organism evidence="2 3">
    <name type="scientific">Streptomyces sp. 900105245</name>
    <dbReference type="NCBI Taxonomy" id="3154379"/>
    <lineage>
        <taxon>Bacteria</taxon>
        <taxon>Bacillati</taxon>
        <taxon>Actinomycetota</taxon>
        <taxon>Actinomycetes</taxon>
        <taxon>Kitasatosporales</taxon>
        <taxon>Streptomycetaceae</taxon>
        <taxon>Streptomyces</taxon>
    </lineage>
</organism>
<feature type="region of interest" description="Disordered" evidence="1">
    <location>
        <begin position="1"/>
        <end position="46"/>
    </location>
</feature>
<protein>
    <submittedName>
        <fullName evidence="2">Uncharacterized protein</fullName>
    </submittedName>
</protein>
<gene>
    <name evidence="2" type="ORF">ABT272_40525</name>
</gene>
<evidence type="ECO:0000313" key="3">
    <source>
        <dbReference type="Proteomes" id="UP001470023"/>
    </source>
</evidence>
<evidence type="ECO:0000313" key="2">
    <source>
        <dbReference type="EMBL" id="MER6433945.1"/>
    </source>
</evidence>
<dbReference type="Proteomes" id="UP001470023">
    <property type="component" value="Unassembled WGS sequence"/>
</dbReference>
<sequence>MAFQGRTPDSDGGPAATPSLPAKGVHCDSSPQVTYWQQNREDALSR</sequence>
<accession>A0ABV1UJN8</accession>
<dbReference type="RefSeq" id="WP_263278208.1">
    <property type="nucleotide sequence ID" value="NZ_JBEOYA010000012.1"/>
</dbReference>
<dbReference type="EMBL" id="JBEPAZ010000075">
    <property type="protein sequence ID" value="MER6433945.1"/>
    <property type="molecule type" value="Genomic_DNA"/>
</dbReference>